<keyword evidence="9" id="KW-0234">DNA repair</keyword>
<accession>A0A075U4B6</accession>
<dbReference type="GO" id="GO:0003677">
    <property type="term" value="F:DNA binding"/>
    <property type="evidence" value="ECO:0007669"/>
    <property type="project" value="UniProtKB-KW"/>
</dbReference>
<dbReference type="KEGG" id="wce:WS08_0038"/>
<feature type="domain" description="ATP-dependent helicase/deoxyribonuclease subunit B N-terminal" evidence="11">
    <location>
        <begin position="6"/>
        <end position="290"/>
    </location>
</feature>
<organism evidence="12 13">
    <name type="scientific">Weissella ceti</name>
    <dbReference type="NCBI Taxonomy" id="759620"/>
    <lineage>
        <taxon>Bacteria</taxon>
        <taxon>Bacillati</taxon>
        <taxon>Bacillota</taxon>
        <taxon>Bacilli</taxon>
        <taxon>Lactobacillales</taxon>
        <taxon>Lactobacillaceae</taxon>
        <taxon>Weissella</taxon>
    </lineage>
</organism>
<dbReference type="Gene3D" id="3.40.50.300">
    <property type="entry name" value="P-loop containing nucleotide triphosphate hydrolases"/>
    <property type="match status" value="4"/>
</dbReference>
<dbReference type="STRING" id="759620.WS105_0038"/>
<keyword evidence="3" id="KW-0227">DNA damage</keyword>
<dbReference type="RefSeq" id="WP_009495709.1">
    <property type="nucleotide sequence ID" value="NZ_CP009223.1"/>
</dbReference>
<proteinExistence type="predicted"/>
<dbReference type="KEGG" id="wct:WS74_0037"/>
<dbReference type="GO" id="GO:0004527">
    <property type="term" value="F:exonuclease activity"/>
    <property type="evidence" value="ECO:0007669"/>
    <property type="project" value="UniProtKB-KW"/>
</dbReference>
<dbReference type="PATRIC" id="fig|759620.7.peg.35"/>
<keyword evidence="7" id="KW-0067">ATP-binding</keyword>
<dbReference type="GO" id="GO:0006281">
    <property type="term" value="P:DNA repair"/>
    <property type="evidence" value="ECO:0007669"/>
    <property type="project" value="UniProtKB-KW"/>
</dbReference>
<keyword evidence="6" id="KW-0269">Exonuclease</keyword>
<reference evidence="12 13" key="1">
    <citation type="journal article" date="2014" name="Genome Announc.">
        <title>Complete Genome Sequences of Fish Pathogenic Weissella ceti Strains WS74 and WS105.</title>
        <authorList>
            <person name="Figueiredo H.C."/>
            <person name="Leal C.A."/>
            <person name="Dorella F.A."/>
            <person name="Carvalho A.F."/>
            <person name="Soares S.C."/>
            <person name="Pereira F.L."/>
            <person name="Azevedo V.A."/>
        </authorList>
    </citation>
    <scope>NUCLEOTIDE SEQUENCE [LARGE SCALE GENOMIC DNA]</scope>
    <source>
        <strain evidence="12 13">WS74</strain>
    </source>
</reference>
<dbReference type="OrthoDB" id="9758506at2"/>
<dbReference type="InterPro" id="IPR011604">
    <property type="entry name" value="PDDEXK-like_dom_sf"/>
</dbReference>
<evidence type="ECO:0000259" key="10">
    <source>
        <dbReference type="Pfam" id="PF12705"/>
    </source>
</evidence>
<keyword evidence="1" id="KW-0540">Nuclease</keyword>
<evidence type="ECO:0000256" key="3">
    <source>
        <dbReference type="ARBA" id="ARBA00022763"/>
    </source>
</evidence>
<dbReference type="InterPro" id="IPR038726">
    <property type="entry name" value="PDDEXK_AddAB-type"/>
</dbReference>
<dbReference type="GO" id="GO:0004386">
    <property type="term" value="F:helicase activity"/>
    <property type="evidence" value="ECO:0007669"/>
    <property type="project" value="UniProtKB-KW"/>
</dbReference>
<name>A0A075U4B6_9LACO</name>
<dbReference type="Proteomes" id="UP000029079">
    <property type="component" value="Chromosome"/>
</dbReference>
<evidence type="ECO:0000256" key="4">
    <source>
        <dbReference type="ARBA" id="ARBA00022801"/>
    </source>
</evidence>
<keyword evidence="2" id="KW-0547">Nucleotide-binding</keyword>
<dbReference type="KEGG" id="wci:WS105_0038"/>
<protein>
    <submittedName>
        <fullName evidence="12">AddB protein</fullName>
    </submittedName>
</protein>
<dbReference type="PANTHER" id="PTHR30591">
    <property type="entry name" value="RECBCD ENZYME SUBUNIT RECC"/>
    <property type="match status" value="1"/>
</dbReference>
<evidence type="ECO:0000256" key="8">
    <source>
        <dbReference type="ARBA" id="ARBA00023125"/>
    </source>
</evidence>
<dbReference type="GO" id="GO:0006310">
    <property type="term" value="P:DNA recombination"/>
    <property type="evidence" value="ECO:0007669"/>
    <property type="project" value="TreeGrafter"/>
</dbReference>
<dbReference type="GO" id="GO:0005524">
    <property type="term" value="F:ATP binding"/>
    <property type="evidence" value="ECO:0007669"/>
    <property type="project" value="UniProtKB-KW"/>
</dbReference>
<sequence>MLNLKFGPASADHEYALLEDMKQLLEADSEAQLFYIVPNHIKFESEINVLTRLSEMMGHQGRALAVPRVQVFSLSRLAWYYMQDDALYQQANVSSDGLAMLVQRLLRGAKDELALYGNMLSKPGFISQFSDQLLEIKQANLSWDEVAELSVDEQTPETLQRKMHDLSLIGQRLDAFLKDQGRYLSADLLQALKVFLRTDKVDLSKHHFFINRYSQMTNGEAGVVEALIAEAGNVTIALPSDAGSASLREAQTDENDLFYKPKMLGRRFQGVAQDGGIETSVVNIEAQRDMSATMKAVEKFWITYEQEGVPQEKAHVVANELEVWKANTAYQEIEQMARQIRQEVAMGNARYRDYLLMARDLNPYTNMIPAIFNRMGIPFFMDADKQMNTHPLVAFIKQLLGLERFTTRTLMQLLKNELLVPTDVDIQDYREALAITENYVLAKNIQGWQWESETPWQYDWKVSNVEDEATQAQLTLRNRQLALIHDQVSQIIVPFLQALKDAPDTQTMVRALYVFLTEQGVSARLLGWRDEAIQQGDLFRGQQPEQVWQTLMNLLDDFVDIFGNEHMSVPDLRETLVAGFDSATYTGIPATMDQVRITESGIVQGQNYQTAIIFGATAQQLPATTRTKAILNDGDRELLLPLLPESAKLRDTADKQMAEESLLMYNAMMSPTQRLIWSYPTSDGDSSLSGSTYIVRLNAHFVNMAETTFVPLPDPTSENIGQFVGSPATTLAHVIRMEQIAHLNKLPISTAWQSLRQQVSQIKPEMTMHLMQSLNYHNQVAQLSSGLVDALFGRDLKMSVSRLQTFARNPYEFFLSYGLRLQERQVLQLTPADKGTLIHAGFEQFFMSLIQENLVLGELTDTEITQRVTKTMETILAGEEQELEIFKSSPQMAYLTTQLVQQVAATVLKMKRGQPTNHRVQTQAVETTFGLGAQGLAPVKYDLNQGSLTLRGKIDRMDEMQAGDQRFVTVVDYKSSERDFKLNKVIAGLELQLMTYWAAIAQNTTTPVGGALYWNAQVPWVKASDLDSNLAWSEMVSASTEVNATNGSYAGVLTRDESYLETLDPQEGQPSLYGFKRTSKGAISKTGDNTYTDDELAVLTQFNEYQVRRIGDEILTGHFDLQPFKDGNTSTGLANSAYKPVMMFDAALGNQYKDISMFPTKRQDALTWMQEEMEEEE</sequence>
<keyword evidence="5" id="KW-0347">Helicase</keyword>
<evidence type="ECO:0000256" key="2">
    <source>
        <dbReference type="ARBA" id="ARBA00022741"/>
    </source>
</evidence>
<evidence type="ECO:0000313" key="13">
    <source>
        <dbReference type="Proteomes" id="UP000029079"/>
    </source>
</evidence>
<keyword evidence="13" id="KW-1185">Reference proteome</keyword>
<dbReference type="Pfam" id="PF12705">
    <property type="entry name" value="PDDEXK_1"/>
    <property type="match status" value="1"/>
</dbReference>
<dbReference type="EMBL" id="CP009223">
    <property type="protein sequence ID" value="AIM62289.1"/>
    <property type="molecule type" value="Genomic_DNA"/>
</dbReference>
<dbReference type="Pfam" id="PF21445">
    <property type="entry name" value="ADDB_N"/>
    <property type="match status" value="1"/>
</dbReference>
<evidence type="ECO:0000256" key="1">
    <source>
        <dbReference type="ARBA" id="ARBA00022722"/>
    </source>
</evidence>
<dbReference type="SUPFAM" id="SSF52540">
    <property type="entry name" value="P-loop containing nucleoside triphosphate hydrolases"/>
    <property type="match status" value="1"/>
</dbReference>
<evidence type="ECO:0000256" key="7">
    <source>
        <dbReference type="ARBA" id="ARBA00022840"/>
    </source>
</evidence>
<evidence type="ECO:0000259" key="11">
    <source>
        <dbReference type="Pfam" id="PF21445"/>
    </source>
</evidence>
<dbReference type="Gene3D" id="3.90.320.10">
    <property type="match status" value="1"/>
</dbReference>
<reference evidence="13" key="2">
    <citation type="submission" date="2014-08" db="EMBL/GenBank/DDBJ databases">
        <title>Complete genome of Weissella ceti strain WS74 isolated from diseased rainbow trout in Brazil.</title>
        <authorList>
            <person name="Figueiredo H.C.P."/>
            <person name="Leal C.A.G."/>
            <person name="Pereira F.L."/>
            <person name="Soares S.C."/>
            <person name="Dorella F.A."/>
            <person name="Carvalho A.F."/>
            <person name="Azevedo V.A.C."/>
        </authorList>
    </citation>
    <scope>NUCLEOTIDE SEQUENCE [LARGE SCALE GENOMIC DNA]</scope>
    <source>
        <strain evidence="13">WS74</strain>
    </source>
</reference>
<dbReference type="InterPro" id="IPR049035">
    <property type="entry name" value="ADDB_N"/>
</dbReference>
<dbReference type="AlphaFoldDB" id="A0A075U4B6"/>
<evidence type="ECO:0000313" key="12">
    <source>
        <dbReference type="EMBL" id="AIM62289.1"/>
    </source>
</evidence>
<dbReference type="InterPro" id="IPR027417">
    <property type="entry name" value="P-loop_NTPase"/>
</dbReference>
<keyword evidence="8" id="KW-0238">DNA-binding</keyword>
<feature type="domain" description="PD-(D/E)XK endonuclease-like" evidence="10">
    <location>
        <begin position="798"/>
        <end position="1124"/>
    </location>
</feature>
<dbReference type="PANTHER" id="PTHR30591:SF1">
    <property type="entry name" value="RECBCD ENZYME SUBUNIT RECC"/>
    <property type="match status" value="1"/>
</dbReference>
<evidence type="ECO:0000256" key="5">
    <source>
        <dbReference type="ARBA" id="ARBA00022806"/>
    </source>
</evidence>
<keyword evidence="4" id="KW-0378">Hydrolase</keyword>
<gene>
    <name evidence="12" type="ORF">WS74_0037</name>
</gene>
<evidence type="ECO:0000256" key="6">
    <source>
        <dbReference type="ARBA" id="ARBA00022839"/>
    </source>
</evidence>
<evidence type="ECO:0000256" key="9">
    <source>
        <dbReference type="ARBA" id="ARBA00023204"/>
    </source>
</evidence>